<dbReference type="EMBL" id="CP075896">
    <property type="protein sequence ID" value="QWB24203.1"/>
    <property type="molecule type" value="Genomic_DNA"/>
</dbReference>
<feature type="transmembrane region" description="Helical" evidence="1">
    <location>
        <begin position="42"/>
        <end position="60"/>
    </location>
</feature>
<proteinExistence type="predicted"/>
<evidence type="ECO:0000313" key="2">
    <source>
        <dbReference type="EMBL" id="QWB24203.1"/>
    </source>
</evidence>
<feature type="transmembrane region" description="Helical" evidence="1">
    <location>
        <begin position="81"/>
        <end position="100"/>
    </location>
</feature>
<evidence type="ECO:0000256" key="1">
    <source>
        <dbReference type="SAM" id="Phobius"/>
    </source>
</evidence>
<evidence type="ECO:0000313" key="3">
    <source>
        <dbReference type="Proteomes" id="UP000679629"/>
    </source>
</evidence>
<accession>A0ABX8FST1</accession>
<feature type="transmembrane region" description="Helical" evidence="1">
    <location>
        <begin position="12"/>
        <end position="30"/>
    </location>
</feature>
<organism evidence="2 3">
    <name type="scientific">Streptomyces koelreuteriae</name>
    <dbReference type="NCBI Taxonomy" id="2838015"/>
    <lineage>
        <taxon>Bacteria</taxon>
        <taxon>Bacillati</taxon>
        <taxon>Actinomycetota</taxon>
        <taxon>Actinomycetes</taxon>
        <taxon>Kitasatosporales</taxon>
        <taxon>Streptomycetaceae</taxon>
        <taxon>Streptomyces</taxon>
    </lineage>
</organism>
<keyword evidence="1" id="KW-1133">Transmembrane helix</keyword>
<reference evidence="3" key="1">
    <citation type="submission" date="2021-05" db="EMBL/GenBank/DDBJ databases">
        <title>Direct Submission.</title>
        <authorList>
            <person name="Li K."/>
            <person name="Gao J."/>
        </authorList>
    </citation>
    <scope>NUCLEOTIDE SEQUENCE [LARGE SCALE GENOMIC DNA]</scope>
    <source>
        <strain evidence="3">MG62</strain>
    </source>
</reference>
<sequence>MTDSNSLERVRKFGPAHYIAPYLLLILANAGARQATADERPVLSWVFVALGVLGGVLTVARLRQMWHTHRRHPLPAWTRGLGVLLAVYGLYVAYSLTAAVTG</sequence>
<keyword evidence="1" id="KW-0472">Membrane</keyword>
<dbReference type="RefSeq" id="WP_215120051.1">
    <property type="nucleotide sequence ID" value="NZ_CP075896.1"/>
</dbReference>
<protein>
    <submittedName>
        <fullName evidence="2">Uncharacterized protein</fullName>
    </submittedName>
</protein>
<keyword evidence="1" id="KW-0812">Transmembrane</keyword>
<dbReference type="Proteomes" id="UP000679629">
    <property type="component" value="Chromosome"/>
</dbReference>
<name>A0ABX8FST1_9ACTN</name>
<gene>
    <name evidence="2" type="ORF">KJK29_17250</name>
</gene>
<keyword evidence="3" id="KW-1185">Reference proteome</keyword>